<name>A0A1G7J5V1_THETY</name>
<dbReference type="InterPro" id="IPR028979">
    <property type="entry name" value="Ser_kin/Pase_Hpr-like_N_sf"/>
</dbReference>
<keyword evidence="12 14" id="KW-0119">Carbohydrate metabolism</keyword>
<feature type="domain" description="HPr kinase/phosphorylase C-terminal" evidence="16">
    <location>
        <begin position="129"/>
        <end position="298"/>
    </location>
</feature>
<dbReference type="InterPro" id="IPR027417">
    <property type="entry name" value="P-loop_NTPase"/>
</dbReference>
<feature type="active site" evidence="14">
    <location>
        <position position="243"/>
    </location>
</feature>
<keyword evidence="10 14" id="KW-0460">Magnesium</keyword>
<comment type="cofactor">
    <cofactor evidence="2 14">
        <name>Mg(2+)</name>
        <dbReference type="ChEBI" id="CHEBI:18420"/>
    </cofactor>
</comment>
<evidence type="ECO:0000256" key="9">
    <source>
        <dbReference type="ARBA" id="ARBA00022840"/>
    </source>
</evidence>
<feature type="region of interest" description="Important for the catalytic mechanism of dephosphorylation" evidence="14">
    <location>
        <begin position="264"/>
        <end position="269"/>
    </location>
</feature>
<dbReference type="Gene3D" id="3.40.1390.20">
    <property type="entry name" value="HprK N-terminal domain-like"/>
    <property type="match status" value="1"/>
</dbReference>
<evidence type="ECO:0000256" key="6">
    <source>
        <dbReference type="ARBA" id="ARBA00022723"/>
    </source>
</evidence>
<feature type="binding site" evidence="14">
    <location>
        <begin position="153"/>
        <end position="160"/>
    </location>
    <ligand>
        <name>ATP</name>
        <dbReference type="ChEBI" id="CHEBI:30616"/>
    </ligand>
</feature>
<evidence type="ECO:0000256" key="3">
    <source>
        <dbReference type="ARBA" id="ARBA00006883"/>
    </source>
</evidence>
<dbReference type="Pfam" id="PF02603">
    <property type="entry name" value="Hpr_kinase_N"/>
    <property type="match status" value="1"/>
</dbReference>
<evidence type="ECO:0000313" key="17">
    <source>
        <dbReference type="EMBL" id="SDF20266.1"/>
    </source>
</evidence>
<evidence type="ECO:0000256" key="7">
    <source>
        <dbReference type="ARBA" id="ARBA00022741"/>
    </source>
</evidence>
<keyword evidence="4 14" id="KW-0723">Serine/threonine-protein kinase</keyword>
<dbReference type="GO" id="GO:0000155">
    <property type="term" value="F:phosphorelay sensor kinase activity"/>
    <property type="evidence" value="ECO:0007669"/>
    <property type="project" value="InterPro"/>
</dbReference>
<evidence type="ECO:0000259" key="16">
    <source>
        <dbReference type="Pfam" id="PF07475"/>
    </source>
</evidence>
<dbReference type="Pfam" id="PF07475">
    <property type="entry name" value="Hpr_kinase_C"/>
    <property type="match status" value="1"/>
</dbReference>
<comment type="catalytic activity">
    <reaction evidence="13 14">
        <text>[HPr protein]-O-phospho-L-serine + phosphate + H(+) = [HPr protein]-L-serine + diphosphate</text>
        <dbReference type="Rhea" id="RHEA:46604"/>
        <dbReference type="Rhea" id="RHEA-COMP:11602"/>
        <dbReference type="Rhea" id="RHEA-COMP:11603"/>
        <dbReference type="ChEBI" id="CHEBI:15378"/>
        <dbReference type="ChEBI" id="CHEBI:29999"/>
        <dbReference type="ChEBI" id="CHEBI:33019"/>
        <dbReference type="ChEBI" id="CHEBI:43474"/>
        <dbReference type="ChEBI" id="CHEBI:83421"/>
    </reaction>
</comment>
<comment type="domain">
    <text evidence="14">The Walker A ATP-binding motif also binds Pi and PPi.</text>
</comment>
<dbReference type="CDD" id="cd01918">
    <property type="entry name" value="HprK_C"/>
    <property type="match status" value="1"/>
</dbReference>
<evidence type="ECO:0000256" key="11">
    <source>
        <dbReference type="ARBA" id="ARBA00023268"/>
    </source>
</evidence>
<dbReference type="HAMAP" id="MF_01249">
    <property type="entry name" value="HPr_kinase"/>
    <property type="match status" value="1"/>
</dbReference>
<evidence type="ECO:0000256" key="10">
    <source>
        <dbReference type="ARBA" id="ARBA00022842"/>
    </source>
</evidence>
<dbReference type="InterPro" id="IPR011126">
    <property type="entry name" value="Hpr_kin/Pase_Hpr_N"/>
</dbReference>
<comment type="catalytic activity">
    <reaction evidence="1 14">
        <text>[HPr protein]-L-serine + ATP = [HPr protein]-O-phospho-L-serine + ADP + H(+)</text>
        <dbReference type="Rhea" id="RHEA:46600"/>
        <dbReference type="Rhea" id="RHEA-COMP:11602"/>
        <dbReference type="Rhea" id="RHEA-COMP:11603"/>
        <dbReference type="ChEBI" id="CHEBI:15378"/>
        <dbReference type="ChEBI" id="CHEBI:29999"/>
        <dbReference type="ChEBI" id="CHEBI:30616"/>
        <dbReference type="ChEBI" id="CHEBI:83421"/>
        <dbReference type="ChEBI" id="CHEBI:456216"/>
    </reaction>
</comment>
<comment type="miscellaneous">
    <text evidence="14">Both phosphorylation and phosphorolysis are carried out by the same active site and suggest a common mechanism for both reactions.</text>
</comment>
<dbReference type="RefSeq" id="WP_074592083.1">
    <property type="nucleotide sequence ID" value="NZ_FNBS01000006.1"/>
</dbReference>
<dbReference type="GO" id="GO:0004674">
    <property type="term" value="F:protein serine/threonine kinase activity"/>
    <property type="evidence" value="ECO:0007669"/>
    <property type="project" value="UniProtKB-KW"/>
</dbReference>
<comment type="similarity">
    <text evidence="3 14">Belongs to the HPrK/P family.</text>
</comment>
<proteinExistence type="inferred from homology"/>
<keyword evidence="8 14" id="KW-0418">Kinase</keyword>
<accession>A0A1G7J5V1</accession>
<keyword evidence="5 14" id="KW-0808">Transferase</keyword>
<dbReference type="Proteomes" id="UP000183404">
    <property type="component" value="Unassembled WGS sequence"/>
</dbReference>
<dbReference type="Gene3D" id="3.40.50.300">
    <property type="entry name" value="P-loop containing nucleotide triphosphate hydrolases"/>
    <property type="match status" value="1"/>
</dbReference>
<feature type="binding site" evidence="14">
    <location>
        <position position="160"/>
    </location>
    <ligand>
        <name>Mg(2+)</name>
        <dbReference type="ChEBI" id="CHEBI:18420"/>
    </ligand>
</feature>
<feature type="active site" evidence="14">
    <location>
        <position position="138"/>
    </location>
</feature>
<feature type="region of interest" description="Important for the catalytic mechanism of both phosphorylation and dephosphorylation" evidence="14">
    <location>
        <begin position="201"/>
        <end position="210"/>
    </location>
</feature>
<dbReference type="PANTHER" id="PTHR30305">
    <property type="entry name" value="PROTEIN YJDM-RELATED"/>
    <property type="match status" value="1"/>
</dbReference>
<feature type="active site" evidence="14">
    <location>
        <position position="159"/>
    </location>
</feature>
<comment type="subunit">
    <text evidence="14">Homohexamer.</text>
</comment>
<dbReference type="GO" id="GO:0006109">
    <property type="term" value="P:regulation of carbohydrate metabolic process"/>
    <property type="evidence" value="ECO:0007669"/>
    <property type="project" value="UniProtKB-UniRule"/>
</dbReference>
<evidence type="ECO:0000256" key="2">
    <source>
        <dbReference type="ARBA" id="ARBA00001946"/>
    </source>
</evidence>
<dbReference type="GO" id="GO:0005524">
    <property type="term" value="F:ATP binding"/>
    <property type="evidence" value="ECO:0007669"/>
    <property type="project" value="UniProtKB-UniRule"/>
</dbReference>
<dbReference type="PANTHER" id="PTHR30305:SF1">
    <property type="entry name" value="HPR KINASE_PHOSPHORYLASE"/>
    <property type="match status" value="1"/>
</dbReference>
<feature type="active site" description="Proton acceptor; for phosphorylation activity. Proton donor; for dephosphorylation activity" evidence="14">
    <location>
        <position position="177"/>
    </location>
</feature>
<dbReference type="EC" id="2.7.4.-" evidence="14"/>
<feature type="binding site" evidence="14">
    <location>
        <position position="202"/>
    </location>
    <ligand>
        <name>Mg(2+)</name>
        <dbReference type="ChEBI" id="CHEBI:18420"/>
    </ligand>
</feature>
<evidence type="ECO:0000256" key="1">
    <source>
        <dbReference type="ARBA" id="ARBA00001120"/>
    </source>
</evidence>
<evidence type="ECO:0000259" key="15">
    <source>
        <dbReference type="Pfam" id="PF02603"/>
    </source>
</evidence>
<keyword evidence="6 14" id="KW-0479">Metal-binding</keyword>
<dbReference type="AlphaFoldDB" id="A0A1G7J5V1"/>
<protein>
    <recommendedName>
        <fullName evidence="14">HPr kinase/phosphorylase</fullName>
        <shortName evidence="14">HPrK/P</shortName>
        <ecNumber evidence="14">2.7.11.-</ecNumber>
        <ecNumber evidence="14">2.7.4.-</ecNumber>
    </recommendedName>
    <alternativeName>
        <fullName evidence="14">HPr(Ser) kinase/phosphorylase</fullName>
    </alternativeName>
</protein>
<keyword evidence="9 14" id="KW-0067">ATP-binding</keyword>
<dbReference type="EMBL" id="FNBS01000006">
    <property type="protein sequence ID" value="SDF20266.1"/>
    <property type="molecule type" value="Genomic_DNA"/>
</dbReference>
<keyword evidence="7 14" id="KW-0547">Nucleotide-binding</keyword>
<sequence length="305" mass="34733">MDKIPVETLIKDLNLEVIVEAKNNKIDITTSDVNRPGLQFSGFYEHFAYERVQIIGKVETTFIEQLPDGVLAERADRFFNYPIPCLIVTRDLNIRQELIDAAQKYDRYLLRTKEASTKFINRLINYLDEKLAPQITIHGDLVDVYGIGVLLLGESGIGKSETALELIKRGHRLVADDAVEISKISEDKLQGSSPEIIRHFIEIRGIGILDIKTLYGVGSVRNTMSIDLVIQLEEWDEDKYYDRLGLEDDYIKFLDVKVPKLTIPVRPGRNLAIIVEVAAMNHRQKQMGYNAAHELNKKLLKQIGN</sequence>
<dbReference type="InterPro" id="IPR003755">
    <property type="entry name" value="HPr(Ser)_kin/Pase"/>
</dbReference>
<dbReference type="InterPro" id="IPR011104">
    <property type="entry name" value="Hpr_kin/Pase_C"/>
</dbReference>
<dbReference type="SUPFAM" id="SSF53795">
    <property type="entry name" value="PEP carboxykinase-like"/>
    <property type="match status" value="1"/>
</dbReference>
<evidence type="ECO:0000313" key="18">
    <source>
        <dbReference type="Proteomes" id="UP000183404"/>
    </source>
</evidence>
<evidence type="ECO:0000256" key="14">
    <source>
        <dbReference type="HAMAP-Rule" id="MF_01249"/>
    </source>
</evidence>
<evidence type="ECO:0000256" key="12">
    <source>
        <dbReference type="ARBA" id="ARBA00023277"/>
    </source>
</evidence>
<comment type="function">
    <text evidence="14">Catalyzes the ATP- as well as the pyrophosphate-dependent phosphorylation of a specific serine residue in HPr, a phosphocarrier protein of the phosphoenolpyruvate-dependent sugar phosphotransferase system (PTS). HprK/P also catalyzes the pyrophosphate-producing, inorganic phosphate-dependent dephosphorylation (phosphorolysis) of seryl-phosphorylated HPr (P-Ser-HPr). The two antagonistic activities of HprK/P are regulated by several intracellular metabolites, which change their concentration in response to the absence or presence of rapidly metabolisable carbon sources (glucose, fructose, etc.) in the growth medium. Therefore, by controlling the phosphorylation state of HPr, HPrK/P is a sensor enzyme that plays a major role in the regulation of carbon metabolism and sugar transport: it mediates carbon catabolite repression (CCR), and regulates PTS-catalyzed carbohydrate uptake and inducer exclusion.</text>
</comment>
<dbReference type="GO" id="GO:0004712">
    <property type="term" value="F:protein serine/threonine/tyrosine kinase activity"/>
    <property type="evidence" value="ECO:0007669"/>
    <property type="project" value="UniProtKB-UniRule"/>
</dbReference>
<feature type="domain" description="HPr(Ser) kinase/phosphorylase N-terminal" evidence="15">
    <location>
        <begin position="4"/>
        <end position="127"/>
    </location>
</feature>
<evidence type="ECO:0000256" key="5">
    <source>
        <dbReference type="ARBA" id="ARBA00022679"/>
    </source>
</evidence>
<dbReference type="FunFam" id="3.40.50.300:FF:000174">
    <property type="entry name" value="HPr kinase/phosphorylase"/>
    <property type="match status" value="1"/>
</dbReference>
<organism evidence="17 18">
    <name type="scientific">Thermoanaerobacter thermohydrosulfuricus</name>
    <name type="common">Clostridium thermohydrosulfuricum</name>
    <dbReference type="NCBI Taxonomy" id="1516"/>
    <lineage>
        <taxon>Bacteria</taxon>
        <taxon>Bacillati</taxon>
        <taxon>Bacillota</taxon>
        <taxon>Clostridia</taxon>
        <taxon>Thermoanaerobacterales</taxon>
        <taxon>Thermoanaerobacteraceae</taxon>
        <taxon>Thermoanaerobacter</taxon>
    </lineage>
</organism>
<evidence type="ECO:0000256" key="8">
    <source>
        <dbReference type="ARBA" id="ARBA00022777"/>
    </source>
</evidence>
<evidence type="ECO:0000256" key="13">
    <source>
        <dbReference type="ARBA" id="ARBA00047657"/>
    </source>
</evidence>
<reference evidence="17 18" key="1">
    <citation type="submission" date="2016-10" db="EMBL/GenBank/DDBJ databases">
        <authorList>
            <person name="de Groot N.N."/>
        </authorList>
    </citation>
    <scope>NUCLEOTIDE SEQUENCE [LARGE SCALE GENOMIC DNA]</scope>
    <source>
        <strain evidence="17 18">DSM 569</strain>
    </source>
</reference>
<dbReference type="GO" id="GO:0000287">
    <property type="term" value="F:magnesium ion binding"/>
    <property type="evidence" value="ECO:0007669"/>
    <property type="project" value="UniProtKB-UniRule"/>
</dbReference>
<dbReference type="EC" id="2.7.11.-" evidence="14"/>
<keyword evidence="11 14" id="KW-0511">Multifunctional enzyme</keyword>
<dbReference type="SUPFAM" id="SSF75138">
    <property type="entry name" value="HprK N-terminal domain-like"/>
    <property type="match status" value="1"/>
</dbReference>
<evidence type="ECO:0000256" key="4">
    <source>
        <dbReference type="ARBA" id="ARBA00022527"/>
    </source>
</evidence>
<dbReference type="NCBIfam" id="TIGR00679">
    <property type="entry name" value="hpr-ser"/>
    <property type="match status" value="1"/>
</dbReference>
<gene>
    <name evidence="14" type="primary">hprK</name>
    <name evidence="17" type="ORF">SAMN04244560_00391</name>
</gene>